<dbReference type="InterPro" id="IPR000763">
    <property type="entry name" value="Catalase_peroxidase"/>
</dbReference>
<comment type="catalytic activity">
    <reaction evidence="6 7">
        <text>2 H2O2 = O2 + 2 H2O</text>
        <dbReference type="Rhea" id="RHEA:20309"/>
        <dbReference type="ChEBI" id="CHEBI:15377"/>
        <dbReference type="ChEBI" id="CHEBI:15379"/>
        <dbReference type="ChEBI" id="CHEBI:16240"/>
        <dbReference type="EC" id="1.11.1.21"/>
    </reaction>
</comment>
<dbReference type="GO" id="GO:0004601">
    <property type="term" value="F:peroxidase activity"/>
    <property type="evidence" value="ECO:0007669"/>
    <property type="project" value="UniProtKB-KW"/>
</dbReference>
<evidence type="ECO:0000256" key="2">
    <source>
        <dbReference type="ARBA" id="ARBA00022617"/>
    </source>
</evidence>
<feature type="region of interest" description="Disordered" evidence="8">
    <location>
        <begin position="1"/>
        <end position="32"/>
    </location>
</feature>
<keyword evidence="2 6" id="KW-0349">Heme</keyword>
<feature type="domain" description="Plant heme peroxidase family profile" evidence="9">
    <location>
        <begin position="466"/>
        <end position="718"/>
    </location>
</feature>
<feature type="cross-link" description="Tryptophyl-tyrosyl-methioninium (Tyr-Met) (with Trp-102)" evidence="6">
    <location>
        <begin position="223"/>
        <end position="249"/>
    </location>
</feature>
<dbReference type="PANTHER" id="PTHR30555:SF0">
    <property type="entry name" value="CATALASE-PEROXIDASE"/>
    <property type="match status" value="1"/>
</dbReference>
<keyword evidence="3 6" id="KW-0479">Metal-binding</keyword>
<gene>
    <name evidence="6 10" type="primary">katG</name>
    <name evidence="10" type="ORF">J1784_05655</name>
</gene>
<feature type="binding site" description="axial binding residue" evidence="6">
    <location>
        <position position="264"/>
    </location>
    <ligand>
        <name>heme b</name>
        <dbReference type="ChEBI" id="CHEBI:60344"/>
    </ligand>
    <ligandPart>
        <name>Fe</name>
        <dbReference type="ChEBI" id="CHEBI:18248"/>
    </ligandPart>
</feature>
<comment type="subunit">
    <text evidence="6">Homodimer or homotetramer.</text>
</comment>
<feature type="domain" description="Plant heme peroxidase family profile" evidence="9">
    <location>
        <begin position="136"/>
        <end position="421"/>
    </location>
</feature>
<evidence type="ECO:0000256" key="6">
    <source>
        <dbReference type="HAMAP-Rule" id="MF_01961"/>
    </source>
</evidence>
<evidence type="ECO:0000313" key="10">
    <source>
        <dbReference type="EMBL" id="MBU9844501.1"/>
    </source>
</evidence>
<evidence type="ECO:0000256" key="7">
    <source>
        <dbReference type="RuleBase" id="RU003451"/>
    </source>
</evidence>
<dbReference type="EMBL" id="JAFMOY010000113">
    <property type="protein sequence ID" value="MBU9844501.1"/>
    <property type="molecule type" value="Genomic_DNA"/>
</dbReference>
<sequence length="722" mass="79185">MVEADREAGAGKCPFHEGNTNKASGGGTNNRDWWPNQLRVDLLNQHSNRSNPLGEAFDYRKEFAKLDYSALKADLKGVLTASQPWWPADWGSYIGLFIRLAWHSAGTYRSVDGRGGSGRGQQRFAPLNSWPDNVSLDKARRLLWPVKQKYGQKISWADLYILAGNVALENSGFRTFGFGAGREDVWEPDLDINWGDETTWLEHRHPEELAKSPLGATEMGLIYVNPEGPNHSGDPASAAPAIRATFGNMGMNDEEIVALIAGGHTLGKTHGAGDASNVGVDPETAPIESQGLGWKSSHGSGAGADAITSGLEVIWSQTPTQWSNYFFENLFKYNWVQTRSPAGAIQFEAADAPDIIPDPFDTNKKRKPTMLVTDLTLRFDPEFEKISRRFHGDPQAFNEAFARAWYKLTHRDMGPKARYIGPEVPKEDLIWQDPLPVPVYHPTGADIAQLKEKIAASGLSVSELVSVAWASASTFRGGDKRGGANGARLALRPQREWDVNAVAARALPALESIQQSLQKVSLADVIVLAGVVGVEKAAKAAGVDIEVPFTPGRVDARQDQTDIESFELLKPKADGFRNYRGETANTSTENLLIDKAQQLTLTVPELTVLVGGLRALGVNYDDSNLGVFSEKTGELNTDFFSNLLDMRTEWKPTDGSGERFEGRDRVSGEVRFSATRADLVFGSNAVLRANAEVYASSDAKEKFVKDFVAAWTKVMNLDRFEL</sequence>
<comment type="cofactor">
    <cofactor evidence="6">
        <name>heme b</name>
        <dbReference type="ChEBI" id="CHEBI:60344"/>
    </cofactor>
    <text evidence="6">Binds 1 heme b (iron(II)-protoporphyrin IX) group per dimer.</text>
</comment>
<evidence type="ECO:0000256" key="4">
    <source>
        <dbReference type="ARBA" id="ARBA00023002"/>
    </source>
</evidence>
<keyword evidence="11" id="KW-1185">Reference proteome</keyword>
<dbReference type="Pfam" id="PF00141">
    <property type="entry name" value="peroxidase"/>
    <property type="match status" value="2"/>
</dbReference>
<feature type="cross-link" description="Tryptophyl-tyrosyl-methioninium (Trp-Tyr) (with Met-249)" evidence="6">
    <location>
        <begin position="102"/>
        <end position="223"/>
    </location>
</feature>
<accession>A0ABS6LC42</accession>
<comment type="function">
    <text evidence="6">Bifunctional enzyme with both catalase and broad-spectrum peroxidase activity.</text>
</comment>
<dbReference type="PANTHER" id="PTHR30555">
    <property type="entry name" value="HYDROPEROXIDASE I, BIFUNCTIONAL CATALASE-PEROXIDASE"/>
    <property type="match status" value="1"/>
</dbReference>
<comment type="catalytic activity">
    <reaction evidence="6 7">
        <text>H2O2 + AH2 = A + 2 H2O</text>
        <dbReference type="Rhea" id="RHEA:30275"/>
        <dbReference type="ChEBI" id="CHEBI:13193"/>
        <dbReference type="ChEBI" id="CHEBI:15377"/>
        <dbReference type="ChEBI" id="CHEBI:16240"/>
        <dbReference type="ChEBI" id="CHEBI:17499"/>
        <dbReference type="EC" id="1.11.1.21"/>
    </reaction>
</comment>
<keyword evidence="4 6" id="KW-0560">Oxidoreductase</keyword>
<evidence type="ECO:0000256" key="5">
    <source>
        <dbReference type="ARBA" id="ARBA00023004"/>
    </source>
</evidence>
<evidence type="ECO:0000256" key="3">
    <source>
        <dbReference type="ARBA" id="ARBA00022723"/>
    </source>
</evidence>
<evidence type="ECO:0000259" key="9">
    <source>
        <dbReference type="PROSITE" id="PS50873"/>
    </source>
</evidence>
<proteinExistence type="inferred from homology"/>
<keyword evidence="5 6" id="KW-0408">Iron</keyword>
<dbReference type="Proteomes" id="UP000739284">
    <property type="component" value="Unassembled WGS sequence"/>
</dbReference>
<name>A0ABS6LC42_9GAMM</name>
<dbReference type="NCBIfam" id="TIGR00198">
    <property type="entry name" value="cat_per_HPI"/>
    <property type="match status" value="1"/>
</dbReference>
<feature type="active site" description="Proton acceptor" evidence="6">
    <location>
        <position position="103"/>
    </location>
</feature>
<comment type="caution">
    <text evidence="10">The sequence shown here is derived from an EMBL/GenBank/DDBJ whole genome shotgun (WGS) entry which is preliminary data.</text>
</comment>
<organism evidence="10 11">
    <name type="scientific">Rahnella ecdela</name>
    <dbReference type="NCBI Taxonomy" id="2816250"/>
    <lineage>
        <taxon>Bacteria</taxon>
        <taxon>Pseudomonadati</taxon>
        <taxon>Pseudomonadota</taxon>
        <taxon>Gammaproteobacteria</taxon>
        <taxon>Enterobacterales</taxon>
        <taxon>Yersiniaceae</taxon>
        <taxon>Rahnella</taxon>
    </lineage>
</organism>
<protein>
    <recommendedName>
        <fullName evidence="6 7">Catalase-peroxidase</fullName>
        <shortName evidence="6">CP</shortName>
        <ecNumber evidence="6 7">1.11.1.21</ecNumber>
    </recommendedName>
    <alternativeName>
        <fullName evidence="6">Peroxidase/catalase</fullName>
    </alternativeName>
</protein>
<dbReference type="NCBIfam" id="NF011635">
    <property type="entry name" value="PRK15061.1"/>
    <property type="match status" value="1"/>
</dbReference>
<dbReference type="CDD" id="cd08200">
    <property type="entry name" value="catalase_peroxidase_2"/>
    <property type="match status" value="1"/>
</dbReference>
<keyword evidence="1 6" id="KW-0575">Peroxidase</keyword>
<dbReference type="PROSITE" id="PS50873">
    <property type="entry name" value="PEROXIDASE_4"/>
    <property type="match status" value="2"/>
</dbReference>
<dbReference type="InterPro" id="IPR002016">
    <property type="entry name" value="Haem_peroxidase"/>
</dbReference>
<evidence type="ECO:0000313" key="11">
    <source>
        <dbReference type="Proteomes" id="UP000739284"/>
    </source>
</evidence>
<evidence type="ECO:0000256" key="8">
    <source>
        <dbReference type="SAM" id="MobiDB-lite"/>
    </source>
</evidence>
<feature type="site" description="Transition state stabilizer" evidence="6">
    <location>
        <position position="99"/>
    </location>
</feature>
<comment type="similarity">
    <text evidence="6 7">Belongs to the peroxidase family. Peroxidase/catalase subfamily.</text>
</comment>
<evidence type="ECO:0000256" key="1">
    <source>
        <dbReference type="ARBA" id="ARBA00022559"/>
    </source>
</evidence>
<keyword evidence="6 7" id="KW-0376">Hydrogen peroxide</keyword>
<comment type="PTM">
    <text evidence="6">Formation of the three residue Trp-Tyr-Met cross-link is important for the catalase, but not the peroxidase activity of the enzyme.</text>
</comment>
<dbReference type="EC" id="1.11.1.21" evidence="6 7"/>
<reference evidence="10 11" key="1">
    <citation type="submission" date="2021-03" db="EMBL/GenBank/DDBJ databases">
        <title>Five novel Rahnella species.</title>
        <authorList>
            <person name="Brady C."/>
            <person name="Asselin J."/>
            <person name="Beer S."/>
            <person name="Bruberg M.B."/>
            <person name="Crampton B."/>
            <person name="Venter S."/>
            <person name="Arnold D."/>
            <person name="Denman S."/>
        </authorList>
    </citation>
    <scope>NUCLEOTIDE SEQUENCE [LARGE SCALE GENOMIC DNA]</scope>
    <source>
        <strain evidence="10 11">FRB 231</strain>
    </source>
</reference>
<dbReference type="HAMAP" id="MF_01961">
    <property type="entry name" value="Catal_peroxid"/>
    <property type="match status" value="1"/>
</dbReference>